<sequence>MTGVSKCSQQRGNLKDNGYKEIGLRDEANFDTCFMIIKFLLIYVYPIDFKVHCDGKGENPREQYLPCFLLLLI</sequence>
<name>A0ABR5KFR4_9GAMM</name>
<proteinExistence type="predicted"/>
<protein>
    <submittedName>
        <fullName evidence="1">Uncharacterized protein</fullName>
    </submittedName>
</protein>
<accession>A0ABR5KFR4</accession>
<dbReference type="Proteomes" id="UP000037727">
    <property type="component" value="Unassembled WGS sequence"/>
</dbReference>
<dbReference type="EMBL" id="LJCS01000004">
    <property type="protein sequence ID" value="KOY63451.1"/>
    <property type="molecule type" value="Genomic_DNA"/>
</dbReference>
<reference evidence="1 2" key="1">
    <citation type="submission" date="2015-09" db="EMBL/GenBank/DDBJ databases">
        <title>Draft genome sequence and assembly of Photorhabdus sp. VMG, a bacterial symbiont associated with Heterorhabditis zealandica.</title>
        <authorList>
            <person name="Naidoo S."/>
            <person name="Featherston J."/>
            <person name="Mothupi B."/>
            <person name="Gray V.M."/>
        </authorList>
    </citation>
    <scope>NUCLEOTIDE SEQUENCE [LARGE SCALE GENOMIC DNA]</scope>
    <source>
        <strain evidence="1 2">VMG</strain>
    </source>
</reference>
<evidence type="ECO:0000313" key="1">
    <source>
        <dbReference type="EMBL" id="KOY63451.1"/>
    </source>
</evidence>
<comment type="caution">
    <text evidence="1">The sequence shown here is derived from an EMBL/GenBank/DDBJ whole genome shotgun (WGS) entry which is preliminary data.</text>
</comment>
<keyword evidence="2" id="KW-1185">Reference proteome</keyword>
<evidence type="ECO:0000313" key="2">
    <source>
        <dbReference type="Proteomes" id="UP000037727"/>
    </source>
</evidence>
<organism evidence="1 2">
    <name type="scientific">Photorhabdus heterorhabditis</name>
    <dbReference type="NCBI Taxonomy" id="880156"/>
    <lineage>
        <taxon>Bacteria</taxon>
        <taxon>Pseudomonadati</taxon>
        <taxon>Pseudomonadota</taxon>
        <taxon>Gammaproteobacteria</taxon>
        <taxon>Enterobacterales</taxon>
        <taxon>Morganellaceae</taxon>
        <taxon>Photorhabdus</taxon>
    </lineage>
</organism>
<gene>
    <name evidence="1" type="ORF">AM629_02540</name>
</gene>